<dbReference type="CDD" id="cd00642">
    <property type="entry name" value="GTP_cyclohydro1"/>
    <property type="match status" value="1"/>
</dbReference>
<dbReference type="Gene3D" id="1.10.286.10">
    <property type="match status" value="1"/>
</dbReference>
<dbReference type="Proteomes" id="UP000594260">
    <property type="component" value="Unplaced"/>
</dbReference>
<dbReference type="PANTHER" id="PTHR11109">
    <property type="entry name" value="GTP CYCLOHYDROLASE I"/>
    <property type="match status" value="1"/>
</dbReference>
<dbReference type="EnsemblMetazoa" id="XM_022811889">
    <property type="protein sequence ID" value="XP_022667624"/>
    <property type="gene ID" value="LOC111253046"/>
</dbReference>
<dbReference type="InterPro" id="IPR001474">
    <property type="entry name" value="GTP_CycHdrlase_I"/>
</dbReference>
<evidence type="ECO:0000256" key="3">
    <source>
        <dbReference type="ARBA" id="ARBA00012715"/>
    </source>
</evidence>
<evidence type="ECO:0000256" key="2">
    <source>
        <dbReference type="ARBA" id="ARBA00008085"/>
    </source>
</evidence>
<keyword evidence="6" id="KW-0378">Hydrolase</keyword>
<comment type="similarity">
    <text evidence="2">Belongs to the GTP cyclohydrolase I family.</text>
</comment>
<evidence type="ECO:0000256" key="1">
    <source>
        <dbReference type="ARBA" id="ARBA00005080"/>
    </source>
</evidence>
<dbReference type="OrthoDB" id="4966at2759"/>
<protein>
    <recommendedName>
        <fullName evidence="4">GTP cyclohydrolase 1</fullName>
        <ecNumber evidence="3">3.5.4.16</ecNumber>
    </recommendedName>
    <alternativeName>
        <fullName evidence="9">GTP cyclohydrolase I</fullName>
    </alternativeName>
</protein>
<evidence type="ECO:0000313" key="13">
    <source>
        <dbReference type="Proteomes" id="UP000594260"/>
    </source>
</evidence>
<dbReference type="NCBIfam" id="NF006826">
    <property type="entry name" value="PRK09347.1-3"/>
    <property type="match status" value="1"/>
</dbReference>
<feature type="region of interest" description="Disordered" evidence="10">
    <location>
        <begin position="12"/>
        <end position="31"/>
    </location>
</feature>
<dbReference type="OMA" id="CEHMCMS"/>
<dbReference type="Gene3D" id="3.30.1130.10">
    <property type="match status" value="1"/>
</dbReference>
<dbReference type="GO" id="GO:0006729">
    <property type="term" value="P:tetrahydrobiopterin biosynthetic process"/>
    <property type="evidence" value="ECO:0007669"/>
    <property type="project" value="UniProtKB-KW"/>
</dbReference>
<keyword evidence="5" id="KW-0547">Nucleotide-binding</keyword>
<dbReference type="RefSeq" id="XP_022667626.1">
    <property type="nucleotide sequence ID" value="XM_022811891.1"/>
</dbReference>
<evidence type="ECO:0000256" key="6">
    <source>
        <dbReference type="ARBA" id="ARBA00022801"/>
    </source>
</evidence>
<dbReference type="GO" id="GO:0005737">
    <property type="term" value="C:cytoplasm"/>
    <property type="evidence" value="ECO:0007669"/>
    <property type="project" value="TreeGrafter"/>
</dbReference>
<dbReference type="InParanoid" id="A0A7M7KJ65"/>
<dbReference type="RefSeq" id="XP_022667625.1">
    <property type="nucleotide sequence ID" value="XM_022811890.1"/>
</dbReference>
<keyword evidence="7" id="KW-0783">Tetrahydrobiopterin biosynthesis</keyword>
<comment type="pathway">
    <text evidence="1">Cofactor biosynthesis; 7,8-dihydroneopterin triphosphate biosynthesis; 7,8-dihydroneopterin triphosphate from GTP: step 1/1.</text>
</comment>
<dbReference type="AlphaFoldDB" id="A0A7M7KJ65"/>
<accession>A0A7M7KJ65</accession>
<dbReference type="InterPro" id="IPR043133">
    <property type="entry name" value="GTP-CH-I_C/QueF"/>
</dbReference>
<dbReference type="InterPro" id="IPR043134">
    <property type="entry name" value="GTP-CH-I_N"/>
</dbReference>
<evidence type="ECO:0000256" key="8">
    <source>
        <dbReference type="ARBA" id="ARBA00023134"/>
    </source>
</evidence>
<dbReference type="PROSITE" id="PS00860">
    <property type="entry name" value="GTP_CYCLOHYDROL_1_2"/>
    <property type="match status" value="1"/>
</dbReference>
<dbReference type="EnsemblMetazoa" id="XM_022811890">
    <property type="protein sequence ID" value="XP_022667625"/>
    <property type="gene ID" value="LOC111253046"/>
</dbReference>
<dbReference type="PROSITE" id="PS00859">
    <property type="entry name" value="GTP_CYCLOHYDROL_1_1"/>
    <property type="match status" value="1"/>
</dbReference>
<dbReference type="HAMAP" id="MF_00223">
    <property type="entry name" value="FolE"/>
    <property type="match status" value="1"/>
</dbReference>
<dbReference type="InterPro" id="IPR020602">
    <property type="entry name" value="GTP_CycHdrlase_I_dom"/>
</dbReference>
<evidence type="ECO:0000256" key="9">
    <source>
        <dbReference type="ARBA" id="ARBA00030854"/>
    </source>
</evidence>
<dbReference type="RefSeq" id="XP_022667624.1">
    <property type="nucleotide sequence ID" value="XM_022811889.1"/>
</dbReference>
<feature type="domain" description="GTP cyclohydrolase I" evidence="11">
    <location>
        <begin position="46"/>
        <end position="219"/>
    </location>
</feature>
<dbReference type="Pfam" id="PF01227">
    <property type="entry name" value="GTP_cyclohydroI"/>
    <property type="match status" value="1"/>
</dbReference>
<dbReference type="InterPro" id="IPR018234">
    <property type="entry name" value="GTP_CycHdrlase_I_CS"/>
</dbReference>
<sequence length="228" mass="25732">MTMPLVSQTLLNNAPISGGHQRQLTSPVPRRSVEEEEDIVMKLSIHFERILRDLGEDPTRAGLIKTPLRAARAMMHFTKGYNETVTEVVGGGVFLEDTDEMVIVKDIEIFSLCEHHLVPFFGKVSIGYLPNKRVLGLSKIARICEIYARRLQLQERLTKQIAVAIEEAIAPTGVGVVVECTHMCMVMRGVQKINSRTITSTMLGYFREDPKTREEFLALTGHSRERLR</sequence>
<dbReference type="GO" id="GO:0005525">
    <property type="term" value="F:GTP binding"/>
    <property type="evidence" value="ECO:0007669"/>
    <property type="project" value="UniProtKB-KW"/>
</dbReference>
<reference evidence="12" key="1">
    <citation type="submission" date="2021-01" db="UniProtKB">
        <authorList>
            <consortium name="EnsemblMetazoa"/>
        </authorList>
    </citation>
    <scope>IDENTIFICATION</scope>
</reference>
<name>A0A7M7KJ65_VARDE</name>
<keyword evidence="13" id="KW-1185">Reference proteome</keyword>
<dbReference type="EC" id="3.5.4.16" evidence="3"/>
<proteinExistence type="inferred from homology"/>
<evidence type="ECO:0000256" key="7">
    <source>
        <dbReference type="ARBA" id="ARBA00023007"/>
    </source>
</evidence>
<feature type="compositionally biased region" description="Polar residues" evidence="10">
    <location>
        <begin position="12"/>
        <end position="26"/>
    </location>
</feature>
<dbReference type="GeneID" id="111253046"/>
<evidence type="ECO:0000256" key="10">
    <source>
        <dbReference type="SAM" id="MobiDB-lite"/>
    </source>
</evidence>
<dbReference type="UniPathway" id="UPA00848">
    <property type="reaction ID" value="UER00151"/>
</dbReference>
<organism evidence="12 13">
    <name type="scientific">Varroa destructor</name>
    <name type="common">Honeybee mite</name>
    <dbReference type="NCBI Taxonomy" id="109461"/>
    <lineage>
        <taxon>Eukaryota</taxon>
        <taxon>Metazoa</taxon>
        <taxon>Ecdysozoa</taxon>
        <taxon>Arthropoda</taxon>
        <taxon>Chelicerata</taxon>
        <taxon>Arachnida</taxon>
        <taxon>Acari</taxon>
        <taxon>Parasitiformes</taxon>
        <taxon>Mesostigmata</taxon>
        <taxon>Gamasina</taxon>
        <taxon>Dermanyssoidea</taxon>
        <taxon>Varroidae</taxon>
        <taxon>Varroa</taxon>
    </lineage>
</organism>
<keyword evidence="8" id="KW-0342">GTP-binding</keyword>
<dbReference type="EnsemblMetazoa" id="XM_022811891">
    <property type="protein sequence ID" value="XP_022667626"/>
    <property type="gene ID" value="LOC111253046"/>
</dbReference>
<evidence type="ECO:0000259" key="11">
    <source>
        <dbReference type="Pfam" id="PF01227"/>
    </source>
</evidence>
<evidence type="ECO:0000313" key="12">
    <source>
        <dbReference type="EnsemblMetazoa" id="XP_022667624"/>
    </source>
</evidence>
<evidence type="ECO:0000256" key="4">
    <source>
        <dbReference type="ARBA" id="ARBA00017272"/>
    </source>
</evidence>
<dbReference type="GO" id="GO:0008270">
    <property type="term" value="F:zinc ion binding"/>
    <property type="evidence" value="ECO:0007669"/>
    <property type="project" value="TreeGrafter"/>
</dbReference>
<dbReference type="FunCoup" id="A0A7M7KJ65">
    <property type="interactions" value="218"/>
</dbReference>
<dbReference type="NCBIfam" id="NF006825">
    <property type="entry name" value="PRK09347.1-2"/>
    <property type="match status" value="1"/>
</dbReference>
<dbReference type="NCBIfam" id="TIGR00063">
    <property type="entry name" value="folE"/>
    <property type="match status" value="1"/>
</dbReference>
<dbReference type="CTD" id="37415"/>
<dbReference type="GO" id="GO:0003934">
    <property type="term" value="F:GTP cyclohydrolase I activity"/>
    <property type="evidence" value="ECO:0007669"/>
    <property type="project" value="UniProtKB-EC"/>
</dbReference>
<dbReference type="PANTHER" id="PTHR11109:SF7">
    <property type="entry name" value="GTP CYCLOHYDROLASE 1"/>
    <property type="match status" value="1"/>
</dbReference>
<dbReference type="FunFam" id="3.30.1130.10:FF:000012">
    <property type="entry name" value="GTP cyclohydrolase 1"/>
    <property type="match status" value="1"/>
</dbReference>
<dbReference type="SUPFAM" id="SSF55620">
    <property type="entry name" value="Tetrahydrobiopterin biosynthesis enzymes-like"/>
    <property type="match status" value="1"/>
</dbReference>
<evidence type="ECO:0000256" key="5">
    <source>
        <dbReference type="ARBA" id="ARBA00022741"/>
    </source>
</evidence>
<dbReference type="GO" id="GO:0046654">
    <property type="term" value="P:tetrahydrofolate biosynthetic process"/>
    <property type="evidence" value="ECO:0007669"/>
    <property type="project" value="InterPro"/>
</dbReference>
<dbReference type="KEGG" id="vde:111253046"/>